<evidence type="ECO:0000256" key="2">
    <source>
        <dbReference type="ARBA" id="ARBA00022840"/>
    </source>
</evidence>
<dbReference type="GO" id="GO:0000055">
    <property type="term" value="P:ribosomal large subunit export from nucleus"/>
    <property type="evidence" value="ECO:0007669"/>
    <property type="project" value="TreeGrafter"/>
</dbReference>
<keyword evidence="5" id="KW-1185">Reference proteome</keyword>
<evidence type="ECO:0000313" key="4">
    <source>
        <dbReference type="EMBL" id="EEY22579.1"/>
    </source>
</evidence>
<dbReference type="GO" id="GO:0000027">
    <property type="term" value="P:ribosomal large subunit assembly"/>
    <property type="evidence" value="ECO:0007669"/>
    <property type="project" value="TreeGrafter"/>
</dbReference>
<dbReference type="OrthoDB" id="5186at2759"/>
<feature type="compositionally biased region" description="Basic and acidic residues" evidence="3">
    <location>
        <begin position="118"/>
        <end position="130"/>
    </location>
</feature>
<dbReference type="STRING" id="526221.C9SUW4"/>
<reference evidence="5" key="1">
    <citation type="journal article" date="2011" name="PLoS Pathog.">
        <title>Comparative genomics yields insights into niche adaptation of plant vascular wilt pathogens.</title>
        <authorList>
            <person name="Klosterman S.J."/>
            <person name="Subbarao K.V."/>
            <person name="Kang S."/>
            <person name="Veronese P."/>
            <person name="Gold S.E."/>
            <person name="Thomma B.P.H.J."/>
            <person name="Chen Z."/>
            <person name="Henrissat B."/>
            <person name="Lee Y.-H."/>
            <person name="Park J."/>
            <person name="Garcia-Pedrajas M.D."/>
            <person name="Barbara D.J."/>
            <person name="Anchieta A."/>
            <person name="de Jonge R."/>
            <person name="Santhanam P."/>
            <person name="Maruthachalam K."/>
            <person name="Atallah Z."/>
            <person name="Amyotte S.G."/>
            <person name="Paz Z."/>
            <person name="Inderbitzin P."/>
            <person name="Hayes R.J."/>
            <person name="Heiman D.I."/>
            <person name="Young S."/>
            <person name="Zeng Q."/>
            <person name="Engels R."/>
            <person name="Galagan J."/>
            <person name="Cuomo C.A."/>
            <person name="Dobinson K.F."/>
            <person name="Ma L.-J."/>
        </authorList>
    </citation>
    <scope>NUCLEOTIDE SEQUENCE [LARGE SCALE GENOMIC DNA]</scope>
    <source>
        <strain evidence="5">VaMs.102 / ATCC MYA-4576 / FGSC 10136</strain>
    </source>
</reference>
<dbReference type="PANTHER" id="PTHR48103">
    <property type="entry name" value="MIDASIN-RELATED"/>
    <property type="match status" value="1"/>
</dbReference>
<keyword evidence="1" id="KW-0547">Nucleotide-binding</keyword>
<dbReference type="KEGG" id="val:VDBG_08689"/>
<protein>
    <submittedName>
        <fullName evidence="4">Uncharacterized protein</fullName>
    </submittedName>
</protein>
<dbReference type="eggNOG" id="KOG1808">
    <property type="taxonomic scope" value="Eukaryota"/>
</dbReference>
<evidence type="ECO:0000313" key="5">
    <source>
        <dbReference type="Proteomes" id="UP000008698"/>
    </source>
</evidence>
<dbReference type="GO" id="GO:0030687">
    <property type="term" value="C:preribosome, large subunit precursor"/>
    <property type="evidence" value="ECO:0007669"/>
    <property type="project" value="TreeGrafter"/>
</dbReference>
<dbReference type="EMBL" id="DS985226">
    <property type="protein sequence ID" value="EEY22579.1"/>
    <property type="molecule type" value="Genomic_DNA"/>
</dbReference>
<organism evidence="5">
    <name type="scientific">Verticillium alfalfae (strain VaMs.102 / ATCC MYA-4576 / FGSC 10136)</name>
    <name type="common">Verticillium wilt of alfalfa</name>
    <name type="synonym">Verticillium albo-atrum</name>
    <dbReference type="NCBI Taxonomy" id="526221"/>
    <lineage>
        <taxon>Eukaryota</taxon>
        <taxon>Fungi</taxon>
        <taxon>Dikarya</taxon>
        <taxon>Ascomycota</taxon>
        <taxon>Pezizomycotina</taxon>
        <taxon>Sordariomycetes</taxon>
        <taxon>Hypocreomycetidae</taxon>
        <taxon>Glomerellales</taxon>
        <taxon>Plectosphaerellaceae</taxon>
        <taxon>Verticillium</taxon>
    </lineage>
</organism>
<gene>
    <name evidence="4" type="ORF">VDBG_08689</name>
</gene>
<sequence>MLKGLHMSGVTDAIRRCLSALARLDLDAPGLRSAATSMLGAVFPILDQYAATCQQEGGAVCATLPDATGRMTHFLGLTFSQLTAKGFCTPQEKSDETQGDAGKLESGTGLGDGEGAEDISKDIQLRRGPV</sequence>
<name>C9SUW4_VERA1</name>
<dbReference type="AlphaFoldDB" id="C9SUW4"/>
<dbReference type="Proteomes" id="UP000008698">
    <property type="component" value="Unassembled WGS sequence"/>
</dbReference>
<dbReference type="RefSeq" id="XP_003000893.1">
    <property type="nucleotide sequence ID" value="XM_003000847.1"/>
</dbReference>
<keyword evidence="2" id="KW-0067">ATP-binding</keyword>
<accession>C9SUW4</accession>
<dbReference type="GO" id="GO:0005634">
    <property type="term" value="C:nucleus"/>
    <property type="evidence" value="ECO:0007669"/>
    <property type="project" value="TreeGrafter"/>
</dbReference>
<dbReference type="GO" id="GO:0005524">
    <property type="term" value="F:ATP binding"/>
    <property type="evidence" value="ECO:0007669"/>
    <property type="project" value="UniProtKB-KW"/>
</dbReference>
<dbReference type="GeneID" id="9534281"/>
<evidence type="ECO:0000256" key="1">
    <source>
        <dbReference type="ARBA" id="ARBA00022741"/>
    </source>
</evidence>
<dbReference type="PANTHER" id="PTHR48103:SF2">
    <property type="entry name" value="MIDASIN"/>
    <property type="match status" value="1"/>
</dbReference>
<feature type="region of interest" description="Disordered" evidence="3">
    <location>
        <begin position="89"/>
        <end position="130"/>
    </location>
</feature>
<evidence type="ECO:0000256" key="3">
    <source>
        <dbReference type="SAM" id="MobiDB-lite"/>
    </source>
</evidence>
<proteinExistence type="predicted"/>
<dbReference type="HOGENOM" id="CLU_1939701_0_0_1"/>